<dbReference type="Proteomes" id="UP000831151">
    <property type="component" value="Chromosome"/>
</dbReference>
<dbReference type="GO" id="GO:0003676">
    <property type="term" value="F:nucleic acid binding"/>
    <property type="evidence" value="ECO:0007669"/>
    <property type="project" value="InterPro"/>
</dbReference>
<keyword evidence="10" id="KW-1185">Reference proteome</keyword>
<evidence type="ECO:0000313" key="10">
    <source>
        <dbReference type="Proteomes" id="UP000831151"/>
    </source>
</evidence>
<feature type="domain" description="DHHA1" evidence="7">
    <location>
        <begin position="351"/>
        <end position="440"/>
    </location>
</feature>
<accession>A0A9E7DK95</accession>
<evidence type="ECO:0000256" key="4">
    <source>
        <dbReference type="ARBA" id="ARBA00022801"/>
    </source>
</evidence>
<evidence type="ECO:0000313" key="9">
    <source>
        <dbReference type="EMBL" id="UQK59609.1"/>
    </source>
</evidence>
<protein>
    <recommendedName>
        <fullName evidence="2">Single-stranded-DNA-specific exonuclease RecJ</fullName>
    </recommendedName>
</protein>
<evidence type="ECO:0000259" key="8">
    <source>
        <dbReference type="Pfam" id="PF17768"/>
    </source>
</evidence>
<dbReference type="GO" id="GO:0006281">
    <property type="term" value="P:DNA repair"/>
    <property type="evidence" value="ECO:0007669"/>
    <property type="project" value="InterPro"/>
</dbReference>
<evidence type="ECO:0000259" key="6">
    <source>
        <dbReference type="Pfam" id="PF01368"/>
    </source>
</evidence>
<sequence length="583" mass="66757">MQKWFLKNRNAENYTAVKNIVKDDLLAKVLCNRGIVEEGEVIDYLNDDYSLIYRTEGLPDLEPARKTIKDAIENHMKIRIVGDYDSDGIMSTTLLLRSLKTFGAETSFEVPDRKQDGYGINKRIVDGCIKDDVSVIITCDNGVSAFEAVKYAKDNGIKVIVTDHHLPKIEDGKEISVEADAIIDPKVEKSSYPFKDICGAFVAFKLITYISKDYEFNADLIDEITQYAAFASVTDIMPLLDENRDLIKRGLELINSRPAKAFYHLKNELKVDKEINVFHIGFILGPSVNAIGRLSNANHAIAAFESYDDDKIIAICKELYALNQERKDLTELGYEVAIKEIEADENFLDKDVIIVKSKDIERSVAGIVAGRLKERYYRPAIALYEEDGVLYGSARSIEEYNLFDELSKAKDLLSGFGGHKLAAGLELKLDNYDKFVTFINNNSNLTDEDKIEKIYIDAFYPIDFQKFSIFDTIEKLKPFGEKNPDVLFADKDLVLKDISVFGQNRNVIKLKFRTKLDNIMTAILFYKEDELKKDYEDEFNSDIYRDLASGKEIIMDICYNLRINEYMNNKNLEINVKHFRFRR</sequence>
<dbReference type="InterPro" id="IPR038763">
    <property type="entry name" value="DHH_sf"/>
</dbReference>
<dbReference type="PANTHER" id="PTHR30255:SF2">
    <property type="entry name" value="SINGLE-STRANDED-DNA-SPECIFIC EXONUCLEASE RECJ"/>
    <property type="match status" value="1"/>
</dbReference>
<feature type="domain" description="RecJ OB" evidence="8">
    <location>
        <begin position="456"/>
        <end position="578"/>
    </location>
</feature>
<proteinExistence type="inferred from homology"/>
<keyword evidence="4" id="KW-0378">Hydrolase</keyword>
<dbReference type="EMBL" id="CP096649">
    <property type="protein sequence ID" value="UQK59609.1"/>
    <property type="molecule type" value="Genomic_DNA"/>
</dbReference>
<dbReference type="InterPro" id="IPR001667">
    <property type="entry name" value="DDH_dom"/>
</dbReference>
<dbReference type="InterPro" id="IPR003156">
    <property type="entry name" value="DHHA1_dom"/>
</dbReference>
<comment type="similarity">
    <text evidence="1">Belongs to the RecJ family.</text>
</comment>
<dbReference type="Gene3D" id="3.90.1640.30">
    <property type="match status" value="1"/>
</dbReference>
<reference evidence="9" key="1">
    <citation type="submission" date="2022-04" db="EMBL/GenBank/DDBJ databases">
        <title>Complete genome sequences of Ezakiella coagulans and Fenollaria massiliensis.</title>
        <authorList>
            <person name="France M.T."/>
            <person name="Clifford J."/>
            <person name="Narina S."/>
            <person name="Rutt L."/>
            <person name="Ravel J."/>
        </authorList>
    </citation>
    <scope>NUCLEOTIDE SEQUENCE</scope>
    <source>
        <strain evidence="9">C0061C2</strain>
    </source>
</reference>
<dbReference type="RefSeq" id="WP_249243014.1">
    <property type="nucleotide sequence ID" value="NZ_CP096649.1"/>
</dbReference>
<gene>
    <name evidence="9" type="primary">recJ</name>
    <name evidence="9" type="ORF">M1R53_02910</name>
</gene>
<dbReference type="NCBIfam" id="TIGR00644">
    <property type="entry name" value="recJ"/>
    <property type="match status" value="1"/>
</dbReference>
<organism evidence="9 10">
    <name type="scientific">Fenollaria massiliensis</name>
    <dbReference type="NCBI Taxonomy" id="938288"/>
    <lineage>
        <taxon>Bacteria</taxon>
        <taxon>Bacillati</taxon>
        <taxon>Bacillota</taxon>
        <taxon>Clostridia</taxon>
        <taxon>Eubacteriales</taxon>
        <taxon>Fenollaria</taxon>
    </lineage>
</organism>
<dbReference type="InterPro" id="IPR004610">
    <property type="entry name" value="RecJ"/>
</dbReference>
<dbReference type="GO" id="GO:0008409">
    <property type="term" value="F:5'-3' exonuclease activity"/>
    <property type="evidence" value="ECO:0007669"/>
    <property type="project" value="InterPro"/>
</dbReference>
<dbReference type="AlphaFoldDB" id="A0A9E7DK95"/>
<dbReference type="InterPro" id="IPR051673">
    <property type="entry name" value="SSDNA_exonuclease_RecJ"/>
</dbReference>
<dbReference type="SUPFAM" id="SSF64182">
    <property type="entry name" value="DHH phosphoesterases"/>
    <property type="match status" value="1"/>
</dbReference>
<dbReference type="Pfam" id="PF17768">
    <property type="entry name" value="RecJ_OB"/>
    <property type="match status" value="1"/>
</dbReference>
<evidence type="ECO:0000256" key="2">
    <source>
        <dbReference type="ARBA" id="ARBA00019841"/>
    </source>
</evidence>
<dbReference type="GO" id="GO:0006310">
    <property type="term" value="P:DNA recombination"/>
    <property type="evidence" value="ECO:0007669"/>
    <property type="project" value="InterPro"/>
</dbReference>
<dbReference type="KEGG" id="fms:M1R53_02910"/>
<evidence type="ECO:0000256" key="1">
    <source>
        <dbReference type="ARBA" id="ARBA00005915"/>
    </source>
</evidence>
<evidence type="ECO:0000256" key="3">
    <source>
        <dbReference type="ARBA" id="ARBA00022722"/>
    </source>
</evidence>
<keyword evidence="3" id="KW-0540">Nuclease</keyword>
<keyword evidence="5 9" id="KW-0269">Exonuclease</keyword>
<dbReference type="Pfam" id="PF02272">
    <property type="entry name" value="DHHA1"/>
    <property type="match status" value="1"/>
</dbReference>
<dbReference type="Pfam" id="PF01368">
    <property type="entry name" value="DHH"/>
    <property type="match status" value="1"/>
</dbReference>
<dbReference type="Gene3D" id="3.10.310.30">
    <property type="match status" value="1"/>
</dbReference>
<feature type="domain" description="DDH" evidence="6">
    <location>
        <begin position="77"/>
        <end position="214"/>
    </location>
</feature>
<dbReference type="PANTHER" id="PTHR30255">
    <property type="entry name" value="SINGLE-STRANDED-DNA-SPECIFIC EXONUCLEASE RECJ"/>
    <property type="match status" value="1"/>
</dbReference>
<evidence type="ECO:0000259" key="7">
    <source>
        <dbReference type="Pfam" id="PF02272"/>
    </source>
</evidence>
<evidence type="ECO:0000256" key="5">
    <source>
        <dbReference type="ARBA" id="ARBA00022839"/>
    </source>
</evidence>
<dbReference type="InterPro" id="IPR041122">
    <property type="entry name" value="RecJ_OB"/>
</dbReference>
<name>A0A9E7DK95_9FIRM</name>